<keyword evidence="4 10" id="KW-0479">Metal-binding</keyword>
<evidence type="ECO:0000256" key="2">
    <source>
        <dbReference type="ARBA" id="ARBA00022490"/>
    </source>
</evidence>
<feature type="binding site" evidence="10">
    <location>
        <position position="232"/>
    </location>
    <ligand>
        <name>Mg(2+)</name>
        <dbReference type="ChEBI" id="CHEBI:18420"/>
    </ligand>
</feature>
<evidence type="ECO:0000256" key="1">
    <source>
        <dbReference type="ARBA" id="ARBA00011043"/>
    </source>
</evidence>
<keyword evidence="8 10" id="KW-0630">Potassium</keyword>
<evidence type="ECO:0000256" key="7">
    <source>
        <dbReference type="ARBA" id="ARBA00022842"/>
    </source>
</evidence>
<dbReference type="RefSeq" id="WP_146962308.1">
    <property type="nucleotide sequence ID" value="NZ_AP019834.1"/>
</dbReference>
<dbReference type="InterPro" id="IPR004520">
    <property type="entry name" value="GTPase_MnmE"/>
</dbReference>
<dbReference type="FunFam" id="3.30.1360.120:FF:000003">
    <property type="entry name" value="tRNA modification GTPase MnmE"/>
    <property type="match status" value="1"/>
</dbReference>
<evidence type="ECO:0000256" key="3">
    <source>
        <dbReference type="ARBA" id="ARBA00022694"/>
    </source>
</evidence>
<name>A0A510KAQ3_9FUSO</name>
<dbReference type="GO" id="GO:0030488">
    <property type="term" value="P:tRNA methylation"/>
    <property type="evidence" value="ECO:0007669"/>
    <property type="project" value="TreeGrafter"/>
</dbReference>
<comment type="caution">
    <text evidence="10">Lacks conserved residue(s) required for the propagation of feature annotation.</text>
</comment>
<dbReference type="PANTHER" id="PTHR42714">
    <property type="entry name" value="TRNA MODIFICATION GTPASE GTPBP3"/>
    <property type="match status" value="1"/>
</dbReference>
<dbReference type="GO" id="GO:0005525">
    <property type="term" value="F:GTP binding"/>
    <property type="evidence" value="ECO:0007669"/>
    <property type="project" value="UniProtKB-UniRule"/>
</dbReference>
<dbReference type="Pfam" id="PF10396">
    <property type="entry name" value="TrmE_N"/>
    <property type="match status" value="1"/>
</dbReference>
<dbReference type="EC" id="3.6.-.-" evidence="10"/>
<evidence type="ECO:0000256" key="6">
    <source>
        <dbReference type="ARBA" id="ARBA00022801"/>
    </source>
</evidence>
<evidence type="ECO:0000256" key="4">
    <source>
        <dbReference type="ARBA" id="ARBA00022723"/>
    </source>
</evidence>
<dbReference type="NCBIfam" id="TIGR00231">
    <property type="entry name" value="small_GTP"/>
    <property type="match status" value="1"/>
</dbReference>
<dbReference type="GO" id="GO:0042802">
    <property type="term" value="F:identical protein binding"/>
    <property type="evidence" value="ECO:0007669"/>
    <property type="project" value="UniProtKB-ARBA"/>
</dbReference>
<dbReference type="Pfam" id="PF12631">
    <property type="entry name" value="MnmE_helical"/>
    <property type="match status" value="1"/>
</dbReference>
<feature type="binding site" evidence="10">
    <location>
        <position position="228"/>
    </location>
    <ligand>
        <name>K(+)</name>
        <dbReference type="ChEBI" id="CHEBI:29103"/>
    </ligand>
</feature>
<dbReference type="InterPro" id="IPR006073">
    <property type="entry name" value="GTP-bd"/>
</dbReference>
<reference evidence="13 14" key="1">
    <citation type="submission" date="2019-07" db="EMBL/GenBank/DDBJ databases">
        <title>Complete Genome Sequence of Leptotrichia wadei Strain JMUB3933.</title>
        <authorList>
            <person name="Watanabe S."/>
            <person name="Cui L."/>
        </authorList>
    </citation>
    <scope>NUCLEOTIDE SEQUENCE [LARGE SCALE GENOMIC DNA]</scope>
    <source>
        <strain evidence="13 14">JMUB3933</strain>
    </source>
</reference>
<evidence type="ECO:0000256" key="10">
    <source>
        <dbReference type="HAMAP-Rule" id="MF_00379"/>
    </source>
</evidence>
<keyword evidence="9 10" id="KW-0342">GTP-binding</keyword>
<proteinExistence type="inferred from homology"/>
<dbReference type="InterPro" id="IPR027417">
    <property type="entry name" value="P-loop_NTPase"/>
</dbReference>
<dbReference type="InterPro" id="IPR005225">
    <property type="entry name" value="Small_GTP-bd"/>
</dbReference>
<dbReference type="InterPro" id="IPR027266">
    <property type="entry name" value="TrmE/GcvT-like"/>
</dbReference>
<evidence type="ECO:0000259" key="12">
    <source>
        <dbReference type="PROSITE" id="PS51709"/>
    </source>
</evidence>
<dbReference type="HAMAP" id="MF_00379">
    <property type="entry name" value="GTPase_MnmE"/>
    <property type="match status" value="1"/>
</dbReference>
<dbReference type="GO" id="GO:0003924">
    <property type="term" value="F:GTPase activity"/>
    <property type="evidence" value="ECO:0007669"/>
    <property type="project" value="UniProtKB-UniRule"/>
</dbReference>
<feature type="binding site" evidence="10">
    <location>
        <position position="83"/>
    </location>
    <ligand>
        <name>(6S)-5-formyl-5,6,7,8-tetrahydrofolate</name>
        <dbReference type="ChEBI" id="CHEBI:57457"/>
    </ligand>
</feature>
<feature type="binding site" evidence="10">
    <location>
        <position position="247"/>
    </location>
    <ligand>
        <name>K(+)</name>
        <dbReference type="ChEBI" id="CHEBI:29103"/>
    </ligand>
</feature>
<gene>
    <name evidence="10 13" type="primary">trmE</name>
    <name evidence="10" type="synonym">mnmE</name>
    <name evidence="13" type="ORF">JMUB3933_2260</name>
</gene>
<feature type="binding site" evidence="10">
    <location>
        <position position="252"/>
    </location>
    <ligand>
        <name>K(+)</name>
        <dbReference type="ChEBI" id="CHEBI:29103"/>
    </ligand>
</feature>
<dbReference type="Gene3D" id="1.20.120.430">
    <property type="entry name" value="tRNA modification GTPase MnmE domain 2"/>
    <property type="match status" value="1"/>
</dbReference>
<keyword evidence="5 10" id="KW-0547">Nucleotide-binding</keyword>
<feature type="binding site" evidence="10">
    <location>
        <position position="253"/>
    </location>
    <ligand>
        <name>Mg(2+)</name>
        <dbReference type="ChEBI" id="CHEBI:18420"/>
    </ligand>
</feature>
<dbReference type="Proteomes" id="UP000321397">
    <property type="component" value="Chromosome"/>
</dbReference>
<dbReference type="GO" id="GO:0046872">
    <property type="term" value="F:metal ion binding"/>
    <property type="evidence" value="ECO:0007669"/>
    <property type="project" value="UniProtKB-KW"/>
</dbReference>
<keyword evidence="7 10" id="KW-0460">Magnesium</keyword>
<sequence length="455" mass="50521">MLFDTIAAISTPKGEGGIAIIRISGDKSFEILDKIFVKKNPNANLGFYKLNYGFIKDGEKTVDEVMAVRLKAPKSYTCEDIVEINCHGGTLVSEKVLELVLRNGARHAESGEFTKRAFMNGRIDLSQAEAVMDIIQGKTEKSVSLSLDQLRGDLRDKVNQFKKALLDITARVNVVLDYPEEGIDDPLPAELRNNLEKVYEEANRLINSYDTGKKIKEGIKTVIVGKPNVGKSTLLNALLHEERAIVTHVAGTTRDVIEEIINIKGVPLVLVDTAGIRKTDDIVENIGVEKSKQFIGKADLVLLVLDASKELENEDIEVINQIKENKKKVIVLLNKIDLNKKINLAGHNLENIVEISAKDNIGIEDMQEKIYSYIVEEDVENSSEKLIITNIRHKTALEKTKDAIKNIFETIDMGLPMDLISVDLKEALDSLSEITGEISSEDILDHVFGNFCVGK</sequence>
<dbReference type="PRINTS" id="PR00449">
    <property type="entry name" value="RASTRNSFRMNG"/>
</dbReference>
<dbReference type="FunFam" id="3.40.50.300:FF:000494">
    <property type="entry name" value="tRNA modification GTPase MnmE"/>
    <property type="match status" value="1"/>
</dbReference>
<dbReference type="AlphaFoldDB" id="A0A510KAQ3"/>
<dbReference type="GO" id="GO:0005829">
    <property type="term" value="C:cytosol"/>
    <property type="evidence" value="ECO:0007669"/>
    <property type="project" value="TreeGrafter"/>
</dbReference>
<comment type="function">
    <text evidence="10">Exhibits a very high intrinsic GTPase hydrolysis rate. Involved in the addition of a carboxymethylaminomethyl (cmnm) group at the wobble position (U34) of certain tRNAs, forming tRNA-cmnm(5)s(2)U34.</text>
</comment>
<dbReference type="Gene3D" id="3.30.1360.120">
    <property type="entry name" value="Probable tRNA modification gtpase trme, domain 1"/>
    <property type="match status" value="1"/>
</dbReference>
<dbReference type="InterPro" id="IPR027368">
    <property type="entry name" value="MnmE_dom2"/>
</dbReference>
<dbReference type="PROSITE" id="PS51709">
    <property type="entry name" value="G_TRME"/>
    <property type="match status" value="1"/>
</dbReference>
<comment type="cofactor">
    <cofactor evidence="10">
        <name>K(+)</name>
        <dbReference type="ChEBI" id="CHEBI:29103"/>
    </cofactor>
    <text evidence="10">Binds 1 potassium ion per subunit.</text>
</comment>
<dbReference type="SUPFAM" id="SSF52540">
    <property type="entry name" value="P-loop containing nucleoside triphosphate hydrolases"/>
    <property type="match status" value="1"/>
</dbReference>
<dbReference type="InterPro" id="IPR031168">
    <property type="entry name" value="G_TrmE"/>
</dbReference>
<dbReference type="NCBIfam" id="TIGR00450">
    <property type="entry name" value="mnmE_trmE_thdF"/>
    <property type="match status" value="1"/>
</dbReference>
<feature type="binding site" evidence="10">
    <location>
        <position position="122"/>
    </location>
    <ligand>
        <name>(6S)-5-formyl-5,6,7,8-tetrahydrofolate</name>
        <dbReference type="ChEBI" id="CHEBI:57457"/>
    </ligand>
</feature>
<comment type="similarity">
    <text evidence="1 10 11">Belongs to the TRAFAC class TrmE-Era-EngA-EngB-Septin-like GTPase superfamily. TrmE GTPase family.</text>
</comment>
<dbReference type="GO" id="GO:0002098">
    <property type="term" value="P:tRNA wobble uridine modification"/>
    <property type="evidence" value="ECO:0007669"/>
    <property type="project" value="TreeGrafter"/>
</dbReference>
<dbReference type="CDD" id="cd14858">
    <property type="entry name" value="TrmE_N"/>
    <property type="match status" value="1"/>
</dbReference>
<feature type="binding site" evidence="10">
    <location>
        <begin position="272"/>
        <end position="275"/>
    </location>
    <ligand>
        <name>GTP</name>
        <dbReference type="ChEBI" id="CHEBI:37565"/>
    </ligand>
</feature>
<organism evidence="13 14">
    <name type="scientific">Leptotrichia wadei</name>
    <dbReference type="NCBI Taxonomy" id="157687"/>
    <lineage>
        <taxon>Bacteria</taxon>
        <taxon>Fusobacteriati</taxon>
        <taxon>Fusobacteriota</taxon>
        <taxon>Fusobacteriia</taxon>
        <taxon>Fusobacteriales</taxon>
        <taxon>Leptotrichiaceae</taxon>
        <taxon>Leptotrichia</taxon>
    </lineage>
</organism>
<feature type="binding site" evidence="10">
    <location>
        <position position="249"/>
    </location>
    <ligand>
        <name>K(+)</name>
        <dbReference type="ChEBI" id="CHEBI:29103"/>
    </ligand>
</feature>
<feature type="binding site" evidence="10">
    <location>
        <position position="22"/>
    </location>
    <ligand>
        <name>(6S)-5-formyl-5,6,7,8-tetrahydrofolate</name>
        <dbReference type="ChEBI" id="CHEBI:57457"/>
    </ligand>
</feature>
<feature type="domain" description="TrmE-type G" evidence="12">
    <location>
        <begin position="218"/>
        <end position="375"/>
    </location>
</feature>
<dbReference type="InterPro" id="IPR018948">
    <property type="entry name" value="GTP-bd_TrmE_N"/>
</dbReference>
<dbReference type="NCBIfam" id="NF003661">
    <property type="entry name" value="PRK05291.1-3"/>
    <property type="match status" value="1"/>
</dbReference>
<evidence type="ECO:0000256" key="9">
    <source>
        <dbReference type="ARBA" id="ARBA00023134"/>
    </source>
</evidence>
<dbReference type="CDD" id="cd04164">
    <property type="entry name" value="trmE"/>
    <property type="match status" value="1"/>
</dbReference>
<dbReference type="InterPro" id="IPR025867">
    <property type="entry name" value="MnmE_helical"/>
</dbReference>
<protein>
    <recommendedName>
        <fullName evidence="10">tRNA modification GTPase MnmE</fullName>
        <ecNumber evidence="10">3.6.-.-</ecNumber>
    </recommendedName>
</protein>
<dbReference type="PANTHER" id="PTHR42714:SF2">
    <property type="entry name" value="TRNA MODIFICATION GTPASE GTPBP3, MITOCHONDRIAL"/>
    <property type="match status" value="1"/>
</dbReference>
<feature type="binding site" evidence="10">
    <location>
        <begin position="228"/>
        <end position="233"/>
    </location>
    <ligand>
        <name>GTP</name>
        <dbReference type="ChEBI" id="CHEBI:37565"/>
    </ligand>
</feature>
<evidence type="ECO:0000256" key="11">
    <source>
        <dbReference type="RuleBase" id="RU003313"/>
    </source>
</evidence>
<evidence type="ECO:0000313" key="14">
    <source>
        <dbReference type="Proteomes" id="UP000321397"/>
    </source>
</evidence>
<evidence type="ECO:0000313" key="13">
    <source>
        <dbReference type="EMBL" id="BBM48726.1"/>
    </source>
</evidence>
<accession>A0A510KAQ3</accession>
<comment type="subcellular location">
    <subcellularLocation>
        <location evidence="10">Cytoplasm</location>
    </subcellularLocation>
</comment>
<feature type="binding site" evidence="10">
    <location>
        <begin position="247"/>
        <end position="253"/>
    </location>
    <ligand>
        <name>GTP</name>
        <dbReference type="ChEBI" id="CHEBI:37565"/>
    </ligand>
</feature>
<dbReference type="Pfam" id="PF01926">
    <property type="entry name" value="MMR_HSR1"/>
    <property type="match status" value="1"/>
</dbReference>
<keyword evidence="6 10" id="KW-0378">Hydrolase</keyword>
<dbReference type="EMBL" id="AP019834">
    <property type="protein sequence ID" value="BBM48726.1"/>
    <property type="molecule type" value="Genomic_DNA"/>
</dbReference>
<dbReference type="Gene3D" id="3.40.50.300">
    <property type="entry name" value="P-loop containing nucleotide triphosphate hydrolases"/>
    <property type="match status" value="1"/>
</dbReference>
<evidence type="ECO:0000256" key="8">
    <source>
        <dbReference type="ARBA" id="ARBA00022958"/>
    </source>
</evidence>
<comment type="subunit">
    <text evidence="10">Homodimer. Heterotetramer of two MnmE and two MnmG subunits.</text>
</comment>
<evidence type="ECO:0000256" key="5">
    <source>
        <dbReference type="ARBA" id="ARBA00022741"/>
    </source>
</evidence>
<feature type="binding site" evidence="10">
    <location>
        <position position="455"/>
    </location>
    <ligand>
        <name>(6S)-5-formyl-5,6,7,8-tetrahydrofolate</name>
        <dbReference type="ChEBI" id="CHEBI:57457"/>
    </ligand>
</feature>
<keyword evidence="3 10" id="KW-0819">tRNA processing</keyword>
<keyword evidence="2 10" id="KW-0963">Cytoplasm</keyword>